<dbReference type="InterPro" id="IPR006083">
    <property type="entry name" value="PRK/URK"/>
</dbReference>
<dbReference type="EMBL" id="VSRL01000136">
    <property type="protein sequence ID" value="NKE60753.1"/>
    <property type="molecule type" value="Genomic_DNA"/>
</dbReference>
<dbReference type="GO" id="GO:0016301">
    <property type="term" value="F:kinase activity"/>
    <property type="evidence" value="ECO:0007669"/>
    <property type="project" value="UniProtKB-KW"/>
</dbReference>
<protein>
    <submittedName>
        <fullName evidence="2">Uridine kinase</fullName>
    </submittedName>
</protein>
<keyword evidence="3" id="KW-1185">Reference proteome</keyword>
<dbReference type="InterPro" id="IPR027417">
    <property type="entry name" value="P-loop_NTPase"/>
</dbReference>
<gene>
    <name evidence="2" type="ORF">FXN61_29790</name>
</gene>
<dbReference type="Proteomes" id="UP001515943">
    <property type="component" value="Unassembled WGS sequence"/>
</dbReference>
<sequence length="248" mass="27152">MTSLSLSHGSGSLHGSALTAVRQLGHRSVTRTVCEIVCAVTRTALLNTVTDQVPAEGLVAVDGVDGAGKTTFCDDLASVLRARGRVVVRASVDDFHHPRAIRWQRGRTSPEGFFLDSFDNRRFIDHLLVPFAARQPFRRASHDLTTDEYVDAPAEVAPPSAILLVDGIFLHRDELVEHWDFSVFLSVDFAVSVARMAARDGGPSDPDDPHNHRYVAGQRLYLAQCDPAARASLVIDYNDLCAPRLLPD</sequence>
<feature type="domain" description="Phosphoribulokinase/uridine kinase" evidence="1">
    <location>
        <begin position="59"/>
        <end position="200"/>
    </location>
</feature>
<accession>A0ABX1FP25</accession>
<keyword evidence="2" id="KW-0808">Transferase</keyword>
<dbReference type="Pfam" id="PF00485">
    <property type="entry name" value="PRK"/>
    <property type="match status" value="1"/>
</dbReference>
<reference evidence="2 3" key="1">
    <citation type="submission" date="2019-08" db="EMBL/GenBank/DDBJ databases">
        <title>Lentzea from Indian Himalayas.</title>
        <authorList>
            <person name="Mandal S."/>
            <person name="Mallick Gupta A."/>
            <person name="Maiti P.K."/>
            <person name="Sarkar J."/>
            <person name="Mandal S."/>
        </authorList>
    </citation>
    <scope>NUCLEOTIDE SEQUENCE [LARGE SCALE GENOMIC DNA]</scope>
    <source>
        <strain evidence="2 3">PSKA42</strain>
    </source>
</reference>
<dbReference type="Gene3D" id="3.40.50.300">
    <property type="entry name" value="P-loop containing nucleotide triphosphate hydrolases"/>
    <property type="match status" value="1"/>
</dbReference>
<comment type="caution">
    <text evidence="2">The sequence shown here is derived from an EMBL/GenBank/DDBJ whole genome shotgun (WGS) entry which is preliminary data.</text>
</comment>
<proteinExistence type="predicted"/>
<name>A0ABX1FP25_9PSEU</name>
<dbReference type="PANTHER" id="PTHR10285">
    <property type="entry name" value="URIDINE KINASE"/>
    <property type="match status" value="1"/>
</dbReference>
<keyword evidence="2" id="KW-0418">Kinase</keyword>
<evidence type="ECO:0000259" key="1">
    <source>
        <dbReference type="Pfam" id="PF00485"/>
    </source>
</evidence>
<evidence type="ECO:0000313" key="2">
    <source>
        <dbReference type="EMBL" id="NKE60753.1"/>
    </source>
</evidence>
<organism evidence="2 3">
    <name type="scientific">Lentzea indica</name>
    <dbReference type="NCBI Taxonomy" id="2604800"/>
    <lineage>
        <taxon>Bacteria</taxon>
        <taxon>Bacillati</taxon>
        <taxon>Actinomycetota</taxon>
        <taxon>Actinomycetes</taxon>
        <taxon>Pseudonocardiales</taxon>
        <taxon>Pseudonocardiaceae</taxon>
        <taxon>Lentzea</taxon>
    </lineage>
</organism>
<dbReference type="SUPFAM" id="SSF52540">
    <property type="entry name" value="P-loop containing nucleoside triphosphate hydrolases"/>
    <property type="match status" value="1"/>
</dbReference>
<evidence type="ECO:0000313" key="3">
    <source>
        <dbReference type="Proteomes" id="UP001515943"/>
    </source>
</evidence>